<dbReference type="Gene3D" id="3.40.1190.20">
    <property type="match status" value="1"/>
</dbReference>
<dbReference type="InterPro" id="IPR010982">
    <property type="entry name" value="Lambda_DNA-bd_dom_sf"/>
</dbReference>
<evidence type="ECO:0000256" key="9">
    <source>
        <dbReference type="ARBA" id="ARBA00023125"/>
    </source>
</evidence>
<accession>A0ABR7NV78</accession>
<proteinExistence type="inferred from homology"/>
<dbReference type="InterPro" id="IPR000551">
    <property type="entry name" value="MerR-type_HTH_dom"/>
</dbReference>
<dbReference type="InterPro" id="IPR000843">
    <property type="entry name" value="HTH_LacI"/>
</dbReference>
<reference evidence="15 16" key="1">
    <citation type="submission" date="2020-08" db="EMBL/GenBank/DDBJ databases">
        <title>Genome public.</title>
        <authorList>
            <person name="Liu C."/>
            <person name="Sun Q."/>
        </authorList>
    </citation>
    <scope>NUCLEOTIDE SEQUENCE [LARGE SCALE GENOMIC DNA]</scope>
    <source>
        <strain evidence="15 16">BX10</strain>
    </source>
</reference>
<dbReference type="Gene3D" id="3.40.50.2300">
    <property type="match status" value="2"/>
</dbReference>
<sequence>MTIKEFALLAGVSVSTVSKIMNGKDASISARTREHVLKLAKEYNYVPYASAAAPTTRTLTMGVIFQNTEHGKRLVSSILKEAASLGYSLLLRESGDSVDTELKNISAMAAAHTDGVIWEPVSSDSLFLGEKLDRAGIPYVVIGPYKGAFHMDFEKIGDTATGLLVKKRHASIACVAGDDSLAREFFQGYRKRLFDEKLPFRQELVFPDAKSLPVSGILNGLFTAAVFFSQAEALKFYETARNLQYEIPEDLSLLTLRDGSSGGDLPFLSSLAVPFDAFGSQAARLLVARIEKWEHMPEFSPDFPLNTETTLSVPRDLQKKRVISIGSVNMDNYLAFDALPHSGRTVTSSDSATYPGGKCLNQAVGVARLGHHVSVIGRVGGDADSDSIYQAVRDCRIDSSGLLRTPGQKTGQAYIFVQKNGESMISILSGANSQVCPGDITAAERLFDGACCCLIQTEIPMEAVLTAASMAKRYGLMTVLKPSSCGPLPEELLKNIDVAVPNAEELSMICPGKGSIKEKAARLLSHGIKTVIVTLGAGGCWIFGKETACHIEAADFRSVDNTGAADAFISALVSYLLYGFSMEASCRIASCAAGFSITRQGVTPALVDKDTLEQYLEQNSPSLIKEADRKKDR</sequence>
<feature type="binding site" evidence="12">
    <location>
        <position position="502"/>
    </location>
    <ligand>
        <name>ATP</name>
        <dbReference type="ChEBI" id="CHEBI:30616"/>
    </ligand>
</feature>
<dbReference type="CDD" id="cd01392">
    <property type="entry name" value="HTH_LacI"/>
    <property type="match status" value="1"/>
</dbReference>
<feature type="domain" description="HTH lacI-type" evidence="13">
    <location>
        <begin position="1"/>
        <end position="56"/>
    </location>
</feature>
<evidence type="ECO:0000313" key="16">
    <source>
        <dbReference type="Proteomes" id="UP000647491"/>
    </source>
</evidence>
<evidence type="ECO:0000313" key="15">
    <source>
        <dbReference type="EMBL" id="MBC8600034.1"/>
    </source>
</evidence>
<dbReference type="HAMAP" id="MF_01987">
    <property type="entry name" value="Ribokinase"/>
    <property type="match status" value="1"/>
</dbReference>
<evidence type="ECO:0000259" key="13">
    <source>
        <dbReference type="PROSITE" id="PS50932"/>
    </source>
</evidence>
<dbReference type="SMART" id="SM00354">
    <property type="entry name" value="HTH_LACI"/>
    <property type="match status" value="1"/>
</dbReference>
<comment type="catalytic activity">
    <reaction evidence="12">
        <text>D-ribose + ATP = D-ribose 5-phosphate + ADP + H(+)</text>
        <dbReference type="Rhea" id="RHEA:13697"/>
        <dbReference type="ChEBI" id="CHEBI:15378"/>
        <dbReference type="ChEBI" id="CHEBI:30616"/>
        <dbReference type="ChEBI" id="CHEBI:47013"/>
        <dbReference type="ChEBI" id="CHEBI:78346"/>
        <dbReference type="ChEBI" id="CHEBI:456216"/>
        <dbReference type="EC" id="2.7.1.15"/>
    </reaction>
</comment>
<keyword evidence="8" id="KW-0805">Transcription regulation</keyword>
<gene>
    <name evidence="12" type="primary">rbsK</name>
    <name evidence="15" type="ORF">H8708_12480</name>
</gene>
<dbReference type="PRINTS" id="PR00990">
    <property type="entry name" value="RIBOKINASE"/>
</dbReference>
<organism evidence="15 16">
    <name type="scientific">Enterocloster hominis</name>
    <name type="common">ex Liu et al. 2021</name>
    <dbReference type="NCBI Taxonomy" id="2763663"/>
    <lineage>
        <taxon>Bacteria</taxon>
        <taxon>Bacillati</taxon>
        <taxon>Bacillota</taxon>
        <taxon>Clostridia</taxon>
        <taxon>Lachnospirales</taxon>
        <taxon>Lachnospiraceae</taxon>
        <taxon>Enterocloster</taxon>
    </lineage>
</organism>
<dbReference type="SUPFAM" id="SSF53822">
    <property type="entry name" value="Periplasmic binding protein-like I"/>
    <property type="match status" value="1"/>
</dbReference>
<dbReference type="PROSITE" id="PS50932">
    <property type="entry name" value="HTH_LACI_2"/>
    <property type="match status" value="1"/>
</dbReference>
<dbReference type="PROSITE" id="PS50937">
    <property type="entry name" value="HTH_MERR_2"/>
    <property type="match status" value="1"/>
</dbReference>
<keyword evidence="11 12" id="KW-0119">Carbohydrate metabolism</keyword>
<feature type="binding site" evidence="12">
    <location>
        <position position="560"/>
    </location>
    <ligand>
        <name>K(+)</name>
        <dbReference type="ChEBI" id="CHEBI:29103"/>
    </ligand>
</feature>
<keyword evidence="6 12" id="KW-0460">Magnesium</keyword>
<keyword evidence="10" id="KW-0804">Transcription</keyword>
<dbReference type="SUPFAM" id="SSF53613">
    <property type="entry name" value="Ribokinase-like"/>
    <property type="match status" value="1"/>
</dbReference>
<protein>
    <recommendedName>
        <fullName evidence="12">Ribokinase</fullName>
        <shortName evidence="12">RK</shortName>
        <ecNumber evidence="12">2.7.1.15</ecNumber>
    </recommendedName>
</protein>
<evidence type="ECO:0000256" key="2">
    <source>
        <dbReference type="ARBA" id="ARBA00022723"/>
    </source>
</evidence>
<keyword evidence="12" id="KW-0963">Cytoplasm</keyword>
<keyword evidence="2 12" id="KW-0479">Metal-binding</keyword>
<evidence type="ECO:0000256" key="4">
    <source>
        <dbReference type="ARBA" id="ARBA00022777"/>
    </source>
</evidence>
<dbReference type="InterPro" id="IPR029056">
    <property type="entry name" value="Ribokinase-like"/>
</dbReference>
<comment type="subcellular location">
    <subcellularLocation>
        <location evidence="12">Cytoplasm</location>
    </subcellularLocation>
</comment>
<keyword evidence="7 12" id="KW-0630">Potassium</keyword>
<evidence type="ECO:0000256" key="1">
    <source>
        <dbReference type="ARBA" id="ARBA00022679"/>
    </source>
</evidence>
<dbReference type="Gene3D" id="1.10.260.40">
    <property type="entry name" value="lambda repressor-like DNA-binding domains"/>
    <property type="match status" value="1"/>
</dbReference>
<comment type="subunit">
    <text evidence="12">Homodimer.</text>
</comment>
<evidence type="ECO:0000256" key="3">
    <source>
        <dbReference type="ARBA" id="ARBA00022741"/>
    </source>
</evidence>
<feature type="binding site" evidence="12">
    <location>
        <position position="562"/>
    </location>
    <ligand>
        <name>K(+)</name>
        <dbReference type="ChEBI" id="CHEBI:29103"/>
    </ligand>
</feature>
<evidence type="ECO:0000256" key="11">
    <source>
        <dbReference type="ARBA" id="ARBA00023277"/>
    </source>
</evidence>
<feature type="domain" description="HTH merR-type" evidence="14">
    <location>
        <begin position="1"/>
        <end position="17"/>
    </location>
</feature>
<feature type="binding site" evidence="12">
    <location>
        <position position="566"/>
    </location>
    <ligand>
        <name>substrate</name>
    </ligand>
</feature>
<dbReference type="Proteomes" id="UP000647491">
    <property type="component" value="Unassembled WGS sequence"/>
</dbReference>
<dbReference type="InterPro" id="IPR002139">
    <property type="entry name" value="Ribo/fructo_kinase"/>
</dbReference>
<evidence type="ECO:0000256" key="7">
    <source>
        <dbReference type="ARBA" id="ARBA00022958"/>
    </source>
</evidence>
<dbReference type="RefSeq" id="WP_262428045.1">
    <property type="nucleotide sequence ID" value="NZ_JACRTJ010000027.1"/>
</dbReference>
<dbReference type="CDD" id="cd06267">
    <property type="entry name" value="PBP1_LacI_sugar_binding-like"/>
    <property type="match status" value="1"/>
</dbReference>
<dbReference type="EMBL" id="JACRTJ010000027">
    <property type="protein sequence ID" value="MBC8600034.1"/>
    <property type="molecule type" value="Genomic_DNA"/>
</dbReference>
<keyword evidence="16" id="KW-1185">Reference proteome</keyword>
<dbReference type="CDD" id="cd01174">
    <property type="entry name" value="ribokinase"/>
    <property type="match status" value="1"/>
</dbReference>
<dbReference type="PANTHER" id="PTHR10584">
    <property type="entry name" value="SUGAR KINASE"/>
    <property type="match status" value="1"/>
</dbReference>
<comment type="cofactor">
    <cofactor evidence="12">
        <name>Mg(2+)</name>
        <dbReference type="ChEBI" id="CHEBI:18420"/>
    </cofactor>
    <text evidence="12">Requires a divalent cation, most likely magnesium in vivo, as an electrophilic catalyst to aid phosphoryl group transfer. It is the chelate of the metal and the nucleotide that is the actual substrate.</text>
</comment>
<dbReference type="EC" id="2.7.1.15" evidence="12"/>
<feature type="binding site" evidence="12">
    <location>
        <position position="596"/>
    </location>
    <ligand>
        <name>K(+)</name>
        <dbReference type="ChEBI" id="CHEBI:29103"/>
    </ligand>
</feature>
<dbReference type="InterPro" id="IPR011611">
    <property type="entry name" value="PfkB_dom"/>
</dbReference>
<dbReference type="InterPro" id="IPR011877">
    <property type="entry name" value="Ribokinase"/>
</dbReference>
<evidence type="ECO:0000256" key="8">
    <source>
        <dbReference type="ARBA" id="ARBA00023015"/>
    </source>
</evidence>
<keyword evidence="4 12" id="KW-0418">Kinase</keyword>
<dbReference type="Pfam" id="PF13377">
    <property type="entry name" value="Peripla_BP_3"/>
    <property type="match status" value="1"/>
</dbReference>
<comment type="caution">
    <text evidence="15">The sequence shown here is derived from an EMBL/GenBank/DDBJ whole genome shotgun (WGS) entry which is preliminary data.</text>
</comment>
<dbReference type="InterPro" id="IPR046335">
    <property type="entry name" value="LacI/GalR-like_sensor"/>
</dbReference>
<dbReference type="SUPFAM" id="SSF47413">
    <property type="entry name" value="lambda repressor-like DNA-binding domains"/>
    <property type="match status" value="1"/>
</dbReference>
<evidence type="ECO:0000256" key="6">
    <source>
        <dbReference type="ARBA" id="ARBA00022842"/>
    </source>
</evidence>
<dbReference type="PANTHER" id="PTHR10584:SF166">
    <property type="entry name" value="RIBOKINASE"/>
    <property type="match status" value="1"/>
</dbReference>
<evidence type="ECO:0000259" key="14">
    <source>
        <dbReference type="PROSITE" id="PS50937"/>
    </source>
</evidence>
<dbReference type="InterPro" id="IPR028082">
    <property type="entry name" value="Peripla_BP_I"/>
</dbReference>
<dbReference type="Pfam" id="PF00356">
    <property type="entry name" value="LacI"/>
    <property type="match status" value="1"/>
</dbReference>
<comment type="function">
    <text evidence="12">Catalyzes the phosphorylation of ribose at O-5 in a reaction requiring ATP and magnesium. The resulting D-ribose-5-phosphate can then be used either for sythesis of nucleotides, histidine, and tryptophan, or as a component of the pentose phosphate pathway.</text>
</comment>
<evidence type="ECO:0000256" key="12">
    <source>
        <dbReference type="HAMAP-Rule" id="MF_01987"/>
    </source>
</evidence>
<comment type="caution">
    <text evidence="12">Lacks conserved residue(s) required for the propagation of feature annotation.</text>
</comment>
<comment type="activity regulation">
    <text evidence="12">Activated by a monovalent cation that binds near, but not in, the active site. The most likely occupant of the site in vivo is potassium. Ion binding induces a conformational change that may alter substrate affinity.</text>
</comment>
<keyword evidence="5 12" id="KW-0067">ATP-binding</keyword>
<comment type="pathway">
    <text evidence="12">Carbohydrate metabolism; D-ribose degradation; D-ribose 5-phosphate from beta-D-ribopyranose: step 2/2.</text>
</comment>
<feature type="binding site" evidence="12">
    <location>
        <begin position="329"/>
        <end position="331"/>
    </location>
    <ligand>
        <name>substrate</name>
    </ligand>
</feature>
<evidence type="ECO:0000256" key="5">
    <source>
        <dbReference type="ARBA" id="ARBA00022840"/>
    </source>
</evidence>
<keyword evidence="9 15" id="KW-0238">DNA-binding</keyword>
<feature type="binding site" evidence="12">
    <location>
        <position position="601"/>
    </location>
    <ligand>
        <name>K(+)</name>
        <dbReference type="ChEBI" id="CHEBI:29103"/>
    </ligand>
</feature>
<feature type="active site" description="Proton acceptor" evidence="12">
    <location>
        <position position="566"/>
    </location>
</feature>
<evidence type="ECO:0000256" key="10">
    <source>
        <dbReference type="ARBA" id="ARBA00023163"/>
    </source>
</evidence>
<keyword evidence="3 12" id="KW-0547">Nucleotide-binding</keyword>
<name>A0ABR7NV78_9FIRM</name>
<keyword evidence="1 12" id="KW-0808">Transferase</keyword>
<comment type="similarity">
    <text evidence="12">Belongs to the carbohydrate kinase PfkB family. Ribokinase subfamily.</text>
</comment>
<feature type="binding site" evidence="12">
    <location>
        <position position="599"/>
    </location>
    <ligand>
        <name>K(+)</name>
        <dbReference type="ChEBI" id="CHEBI:29103"/>
    </ligand>
</feature>
<feature type="binding site" evidence="12">
    <location>
        <position position="458"/>
    </location>
    <ligand>
        <name>substrate</name>
    </ligand>
</feature>
<dbReference type="GO" id="GO:0003677">
    <property type="term" value="F:DNA binding"/>
    <property type="evidence" value="ECO:0007669"/>
    <property type="project" value="UniProtKB-KW"/>
</dbReference>
<feature type="binding site" evidence="12">
    <location>
        <begin position="534"/>
        <end position="539"/>
    </location>
    <ligand>
        <name>ATP</name>
        <dbReference type="ChEBI" id="CHEBI:30616"/>
    </ligand>
</feature>
<dbReference type="Pfam" id="PF00294">
    <property type="entry name" value="PfkB"/>
    <property type="match status" value="1"/>
</dbReference>